<gene>
    <name evidence="3" type="ORF">A3C87_02800</name>
</gene>
<sequence>MRYEVPQFIEVEQKVIGPFTWKQFVYLAGGAGGALIVFLTLPFIFFVIIGLPIAALAAMLAFQKINDRPFELLLEAAFNYIVKSRFYLWNIDESRKYTIVGEVSAPQERRPIAPIQPRKEGGLAELQNKLVEDEVTTQ</sequence>
<protein>
    <recommendedName>
        <fullName evidence="5">PrgI family protein</fullName>
    </recommendedName>
</protein>
<keyword evidence="2" id="KW-0812">Transmembrane</keyword>
<name>A0A1F6DJR0_9BACT</name>
<accession>A0A1F6DJR0</accession>
<keyword evidence="2" id="KW-0472">Membrane</keyword>
<dbReference type="Proteomes" id="UP000176511">
    <property type="component" value="Unassembled WGS sequence"/>
</dbReference>
<dbReference type="STRING" id="1798491.A3C87_02800"/>
<evidence type="ECO:0008006" key="5">
    <source>
        <dbReference type="Google" id="ProtNLM"/>
    </source>
</evidence>
<dbReference type="InterPro" id="IPR024414">
    <property type="entry name" value="Uncharacterised_PrgI"/>
</dbReference>
<evidence type="ECO:0000256" key="2">
    <source>
        <dbReference type="SAM" id="Phobius"/>
    </source>
</evidence>
<evidence type="ECO:0000313" key="4">
    <source>
        <dbReference type="Proteomes" id="UP000176511"/>
    </source>
</evidence>
<feature type="compositionally biased region" description="Basic and acidic residues" evidence="1">
    <location>
        <begin position="111"/>
        <end position="122"/>
    </location>
</feature>
<dbReference type="AlphaFoldDB" id="A0A1F6DJR0"/>
<dbReference type="EMBL" id="MFLE01000017">
    <property type="protein sequence ID" value="OGG61550.1"/>
    <property type="molecule type" value="Genomic_DNA"/>
</dbReference>
<reference evidence="3 4" key="1">
    <citation type="journal article" date="2016" name="Nat. Commun.">
        <title>Thousands of microbial genomes shed light on interconnected biogeochemical processes in an aquifer system.</title>
        <authorList>
            <person name="Anantharaman K."/>
            <person name="Brown C.T."/>
            <person name="Hug L.A."/>
            <person name="Sharon I."/>
            <person name="Castelle C.J."/>
            <person name="Probst A.J."/>
            <person name="Thomas B.C."/>
            <person name="Singh A."/>
            <person name="Wilkins M.J."/>
            <person name="Karaoz U."/>
            <person name="Brodie E.L."/>
            <person name="Williams K.H."/>
            <person name="Hubbard S.S."/>
            <person name="Banfield J.F."/>
        </authorList>
    </citation>
    <scope>NUCLEOTIDE SEQUENCE [LARGE SCALE GENOMIC DNA]</scope>
</reference>
<organism evidence="3 4">
    <name type="scientific">Candidatus Kaiserbacteria bacterium RIFCSPHIGHO2_02_FULL_49_34</name>
    <dbReference type="NCBI Taxonomy" id="1798491"/>
    <lineage>
        <taxon>Bacteria</taxon>
        <taxon>Candidatus Kaiseribacteriota</taxon>
    </lineage>
</organism>
<feature type="region of interest" description="Disordered" evidence="1">
    <location>
        <begin position="111"/>
        <end position="138"/>
    </location>
</feature>
<keyword evidence="2" id="KW-1133">Transmembrane helix</keyword>
<evidence type="ECO:0000313" key="3">
    <source>
        <dbReference type="EMBL" id="OGG61550.1"/>
    </source>
</evidence>
<proteinExistence type="predicted"/>
<dbReference type="Pfam" id="PF12666">
    <property type="entry name" value="PrgI"/>
    <property type="match status" value="1"/>
</dbReference>
<evidence type="ECO:0000256" key="1">
    <source>
        <dbReference type="SAM" id="MobiDB-lite"/>
    </source>
</evidence>
<feature type="transmembrane region" description="Helical" evidence="2">
    <location>
        <begin position="34"/>
        <end position="62"/>
    </location>
</feature>
<comment type="caution">
    <text evidence="3">The sequence shown here is derived from an EMBL/GenBank/DDBJ whole genome shotgun (WGS) entry which is preliminary data.</text>
</comment>